<evidence type="ECO:0000256" key="4">
    <source>
        <dbReference type="ARBA" id="ARBA00022589"/>
    </source>
</evidence>
<evidence type="ECO:0000256" key="3">
    <source>
        <dbReference type="ARBA" id="ARBA00011738"/>
    </source>
</evidence>
<feature type="region of interest" description="Disordered" evidence="9">
    <location>
        <begin position="1"/>
        <end position="24"/>
    </location>
</feature>
<dbReference type="EMBL" id="KN832008">
    <property type="protein sequence ID" value="KIN99137.1"/>
    <property type="molecule type" value="Genomic_DNA"/>
</dbReference>
<dbReference type="InterPro" id="IPR017805">
    <property type="entry name" value="SAM_MeTrfase_EasF-type_put"/>
</dbReference>
<dbReference type="STRING" id="870435.A0A0C3IQA9"/>
<dbReference type="Proteomes" id="UP000054217">
    <property type="component" value="Unassembled WGS sequence"/>
</dbReference>
<evidence type="ECO:0000256" key="5">
    <source>
        <dbReference type="ARBA" id="ARBA00022603"/>
    </source>
</evidence>
<dbReference type="OrthoDB" id="659at2759"/>
<dbReference type="InterPro" id="IPR019257">
    <property type="entry name" value="MeTrfase_dom"/>
</dbReference>
<evidence type="ECO:0000313" key="12">
    <source>
        <dbReference type="EMBL" id="KIO11014.1"/>
    </source>
</evidence>
<reference evidence="11 13" key="1">
    <citation type="submission" date="2014-04" db="EMBL/GenBank/DDBJ databases">
        <authorList>
            <consortium name="DOE Joint Genome Institute"/>
            <person name="Kuo A."/>
            <person name="Kohler A."/>
            <person name="Costa M.D."/>
            <person name="Nagy L.G."/>
            <person name="Floudas D."/>
            <person name="Copeland A."/>
            <person name="Barry K.W."/>
            <person name="Cichocki N."/>
            <person name="Veneault-Fourrey C."/>
            <person name="LaButti K."/>
            <person name="Lindquist E.A."/>
            <person name="Lipzen A."/>
            <person name="Lundell T."/>
            <person name="Morin E."/>
            <person name="Murat C."/>
            <person name="Sun H."/>
            <person name="Tunlid A."/>
            <person name="Henrissat B."/>
            <person name="Grigoriev I.V."/>
            <person name="Hibbett D.S."/>
            <person name="Martin F."/>
            <person name="Nordberg H.P."/>
            <person name="Cantor M.N."/>
            <person name="Hua S.X."/>
        </authorList>
    </citation>
    <scope>NUCLEOTIDE SEQUENCE [LARGE SCALE GENOMIC DNA]</scope>
    <source>
        <strain evidence="11 13">Marx 270</strain>
    </source>
</reference>
<dbReference type="PANTHER" id="PTHR43397">
    <property type="entry name" value="ERGOTHIONEINE BIOSYNTHESIS PROTEIN 1"/>
    <property type="match status" value="1"/>
</dbReference>
<dbReference type="GO" id="GO:0032259">
    <property type="term" value="P:methylation"/>
    <property type="evidence" value="ECO:0007669"/>
    <property type="project" value="UniProtKB-KW"/>
</dbReference>
<dbReference type="InterPro" id="IPR017804">
    <property type="entry name" value="MeTrfase_EgtD-like"/>
</dbReference>
<comment type="pathway">
    <text evidence="1">Alkaloid biosynthesis; ergot alkaloid biosynthesis.</text>
</comment>
<dbReference type="AlphaFoldDB" id="A0A0C3IQA9"/>
<dbReference type="PIRSF" id="PIRSF018005">
    <property type="entry name" value="UCP018005"/>
    <property type="match status" value="1"/>
</dbReference>
<name>A0A0C3IQA9_PISTI</name>
<dbReference type="Gene3D" id="3.40.50.150">
    <property type="entry name" value="Vaccinia Virus protein VP39"/>
    <property type="match status" value="1"/>
</dbReference>
<evidence type="ECO:0000259" key="10">
    <source>
        <dbReference type="Pfam" id="PF10017"/>
    </source>
</evidence>
<sequence length="361" mass="40493">MLGPVPSPSPVPEPQASRPGASPAFESTIPIIDIRSTARSVTVAALEEGIRNGVLAGLSRPYNEKELPNLLLYNEGGLRLFEQITYQPDYYLTGLEIDILSRYAHQIADSVPDGAILLELGAGALRKTALILDALEAQGKAVTYFALDLDKPELLRTLAELKGRYTHVSLAGLWGTYDDGCTWLKQIKERPRIILWLGSSVGNMTRKEAGQFIRTFGDVLAPRDRFIIAIDSRYHKLDDIRAAYNDRAGVTRRFALNALGNINDLFNANVVDVSCFDYNPYYNEIQGRNEAYFRCLKETQFKIPSETPILVHEGEYIRFAFSHKYDRVERQMLWTAAGAHPVQEWASRDGDYALTMLSWAS</sequence>
<accession>A0A0C3IQA9</accession>
<keyword evidence="6" id="KW-0808">Transferase</keyword>
<evidence type="ECO:0000256" key="9">
    <source>
        <dbReference type="SAM" id="MobiDB-lite"/>
    </source>
</evidence>
<feature type="domain" description="Histidine-specific methyltransferase SAM-dependent" evidence="10">
    <location>
        <begin position="51"/>
        <end position="357"/>
    </location>
</feature>
<gene>
    <name evidence="11" type="ORF">M404DRAFT_156101</name>
    <name evidence="12" type="ORF">M404DRAFT_966838</name>
</gene>
<feature type="compositionally biased region" description="Pro residues" evidence="9">
    <location>
        <begin position="1"/>
        <end position="13"/>
    </location>
</feature>
<evidence type="ECO:0000256" key="8">
    <source>
        <dbReference type="ARBA" id="ARBA00049425"/>
    </source>
</evidence>
<dbReference type="GO" id="GO:0009820">
    <property type="term" value="P:alkaloid metabolic process"/>
    <property type="evidence" value="ECO:0007669"/>
    <property type="project" value="UniProtKB-KW"/>
</dbReference>
<comment type="catalytic activity">
    <reaction evidence="8">
        <text>4-(3-methylbut-2-enyl)-L-tryptophan + S-adenosyl-L-methionine = 4-(3-methylbut-2-enyl)-L-abrine + S-adenosyl-L-homocysteine + H(+)</text>
        <dbReference type="Rhea" id="RHEA:34435"/>
        <dbReference type="ChEBI" id="CHEBI:15378"/>
        <dbReference type="ChEBI" id="CHEBI:57856"/>
        <dbReference type="ChEBI" id="CHEBI:58209"/>
        <dbReference type="ChEBI" id="CHEBI:59789"/>
        <dbReference type="ChEBI" id="CHEBI:67248"/>
        <dbReference type="EC" id="2.1.1.261"/>
    </reaction>
</comment>
<dbReference type="NCBIfam" id="TIGR03439">
    <property type="entry name" value="methyl_EasF"/>
    <property type="match status" value="1"/>
</dbReference>
<evidence type="ECO:0000313" key="13">
    <source>
        <dbReference type="Proteomes" id="UP000054217"/>
    </source>
</evidence>
<comment type="subunit">
    <text evidence="3">Homodimer.</text>
</comment>
<dbReference type="PANTHER" id="PTHR43397:SF1">
    <property type="entry name" value="ERGOTHIONEINE BIOSYNTHESIS PROTEIN 1"/>
    <property type="match status" value="1"/>
</dbReference>
<evidence type="ECO:0000256" key="7">
    <source>
        <dbReference type="ARBA" id="ARBA00039094"/>
    </source>
</evidence>
<protein>
    <recommendedName>
        <fullName evidence="7">4-dimethylallyltryptophan N-methyltransferase</fullName>
        <ecNumber evidence="7">2.1.1.261</ecNumber>
    </recommendedName>
</protein>
<reference evidence="13" key="2">
    <citation type="submission" date="2015-01" db="EMBL/GenBank/DDBJ databases">
        <title>Evolutionary Origins and Diversification of the Mycorrhizal Mutualists.</title>
        <authorList>
            <consortium name="DOE Joint Genome Institute"/>
            <consortium name="Mycorrhizal Genomics Consortium"/>
            <person name="Kohler A."/>
            <person name="Kuo A."/>
            <person name="Nagy L.G."/>
            <person name="Floudas D."/>
            <person name="Copeland A."/>
            <person name="Barry K.W."/>
            <person name="Cichocki N."/>
            <person name="Veneault-Fourrey C."/>
            <person name="LaButti K."/>
            <person name="Lindquist E.A."/>
            <person name="Lipzen A."/>
            <person name="Lundell T."/>
            <person name="Morin E."/>
            <person name="Murat C."/>
            <person name="Riley R."/>
            <person name="Ohm R."/>
            <person name="Sun H."/>
            <person name="Tunlid A."/>
            <person name="Henrissat B."/>
            <person name="Grigoriev I.V."/>
            <person name="Hibbett D.S."/>
            <person name="Martin F."/>
        </authorList>
    </citation>
    <scope>NUCLEOTIDE SEQUENCE [LARGE SCALE GENOMIC DNA]</scope>
    <source>
        <strain evidence="12 13">Marx 270</strain>
    </source>
</reference>
<proteinExistence type="inferred from homology"/>
<dbReference type="EC" id="2.1.1.261" evidence="7"/>
<dbReference type="GO" id="GO:0008168">
    <property type="term" value="F:methyltransferase activity"/>
    <property type="evidence" value="ECO:0007669"/>
    <property type="project" value="UniProtKB-KW"/>
</dbReference>
<keyword evidence="4" id="KW-0017">Alkaloid metabolism</keyword>
<evidence type="ECO:0000256" key="2">
    <source>
        <dbReference type="ARBA" id="ARBA00008361"/>
    </source>
</evidence>
<keyword evidence="5" id="KW-0489">Methyltransferase</keyword>
<dbReference type="HOGENOM" id="CLU_049766_0_2_1"/>
<keyword evidence="13" id="KW-1185">Reference proteome</keyword>
<evidence type="ECO:0000313" key="11">
    <source>
        <dbReference type="EMBL" id="KIN99137.1"/>
    </source>
</evidence>
<reference evidence="11" key="3">
    <citation type="submission" date="2015-02" db="EMBL/GenBank/DDBJ databases">
        <title>Evolutionary Origins and Diversification of the Mycorrhizal Mutualists.</title>
        <authorList>
            <consortium name="DOE Joint Genome Institute"/>
            <consortium name="Mycorrhizal Genomics Consortium"/>
            <person name="Kohler A."/>
            <person name="Kuo A."/>
            <person name="Nagy L.G."/>
            <person name="Floudas D."/>
            <person name="Copeland A."/>
            <person name="Barry K.W."/>
            <person name="Cichocki N."/>
            <person name="Veneault-Fourrey C."/>
            <person name="LaButti K."/>
            <person name="Lindquist E.A."/>
            <person name="Lipzen A."/>
            <person name="Lundell T."/>
            <person name="Morin E."/>
            <person name="Murat C."/>
            <person name="Riley R."/>
            <person name="Ohm R."/>
            <person name="Sun H."/>
            <person name="Tunlid A."/>
            <person name="Henrissat B."/>
            <person name="Grigoriev I.V."/>
            <person name="Hibbett D.S."/>
            <person name="Martin F."/>
        </authorList>
    </citation>
    <scope>NUCLEOTIDE SEQUENCE</scope>
    <source>
        <strain evidence="11 13">Marx 270</strain>
    </source>
</reference>
<dbReference type="EMBL" id="KN831950">
    <property type="protein sequence ID" value="KIO11014.1"/>
    <property type="molecule type" value="Genomic_DNA"/>
</dbReference>
<evidence type="ECO:0000256" key="6">
    <source>
        <dbReference type="ARBA" id="ARBA00022679"/>
    </source>
</evidence>
<dbReference type="Pfam" id="PF10017">
    <property type="entry name" value="Methyltransf_33"/>
    <property type="match status" value="1"/>
</dbReference>
<comment type="similarity">
    <text evidence="2">Belongs to the methyltransferase superfamily.</text>
</comment>
<organism evidence="11 13">
    <name type="scientific">Pisolithus tinctorius Marx 270</name>
    <dbReference type="NCBI Taxonomy" id="870435"/>
    <lineage>
        <taxon>Eukaryota</taxon>
        <taxon>Fungi</taxon>
        <taxon>Dikarya</taxon>
        <taxon>Basidiomycota</taxon>
        <taxon>Agaricomycotina</taxon>
        <taxon>Agaricomycetes</taxon>
        <taxon>Agaricomycetidae</taxon>
        <taxon>Boletales</taxon>
        <taxon>Sclerodermatineae</taxon>
        <taxon>Pisolithaceae</taxon>
        <taxon>Pisolithus</taxon>
    </lineage>
</organism>
<dbReference type="InterPro" id="IPR029063">
    <property type="entry name" value="SAM-dependent_MTases_sf"/>
</dbReference>
<evidence type="ECO:0000256" key="1">
    <source>
        <dbReference type="ARBA" id="ARBA00005107"/>
    </source>
</evidence>
<dbReference type="InterPro" id="IPR051128">
    <property type="entry name" value="EgtD_Methyltrsf_superfamily"/>
</dbReference>